<reference evidence="8 9" key="1">
    <citation type="journal article" date="2019" name="Int. J. Syst. Evol. Microbiol.">
        <title>The Global Catalogue of Microorganisms (GCM) 10K type strain sequencing project: providing services to taxonomists for standard genome sequencing and annotation.</title>
        <authorList>
            <consortium name="The Broad Institute Genomics Platform"/>
            <consortium name="The Broad Institute Genome Sequencing Center for Infectious Disease"/>
            <person name="Wu L."/>
            <person name="Ma J."/>
        </authorList>
    </citation>
    <scope>NUCLEOTIDE SEQUENCE [LARGE SCALE GENOMIC DNA]</scope>
    <source>
        <strain evidence="8 9">CGMCC 1.12859</strain>
    </source>
</reference>
<dbReference type="GO" id="GO:0004673">
    <property type="term" value="F:protein histidine kinase activity"/>
    <property type="evidence" value="ECO:0007669"/>
    <property type="project" value="UniProtKB-EC"/>
</dbReference>
<evidence type="ECO:0000256" key="2">
    <source>
        <dbReference type="ARBA" id="ARBA00012438"/>
    </source>
</evidence>
<dbReference type="PANTHER" id="PTHR42878">
    <property type="entry name" value="TWO-COMPONENT HISTIDINE KINASE"/>
    <property type="match status" value="1"/>
</dbReference>
<keyword evidence="8" id="KW-0067">ATP-binding</keyword>
<dbReference type="InterPro" id="IPR035965">
    <property type="entry name" value="PAS-like_dom_sf"/>
</dbReference>
<gene>
    <name evidence="8" type="ORF">ACFSAU_08630</name>
</gene>
<dbReference type="Gene3D" id="3.30.565.10">
    <property type="entry name" value="Histidine kinase-like ATPase, C-terminal domain"/>
    <property type="match status" value="1"/>
</dbReference>
<evidence type="ECO:0000256" key="3">
    <source>
        <dbReference type="ARBA" id="ARBA00022553"/>
    </source>
</evidence>
<keyword evidence="4" id="KW-0808">Transferase</keyword>
<name>A0ABD6BQZ6_9EURY</name>
<keyword evidence="3" id="KW-0597">Phosphoprotein</keyword>
<evidence type="ECO:0000313" key="9">
    <source>
        <dbReference type="Proteomes" id="UP001597139"/>
    </source>
</evidence>
<dbReference type="Gene3D" id="1.10.287.130">
    <property type="match status" value="1"/>
</dbReference>
<dbReference type="InterPro" id="IPR036097">
    <property type="entry name" value="HisK_dim/P_sf"/>
</dbReference>
<dbReference type="Proteomes" id="UP001597139">
    <property type="component" value="Unassembled WGS sequence"/>
</dbReference>
<protein>
    <recommendedName>
        <fullName evidence="2">histidine kinase</fullName>
        <ecNumber evidence="2">2.7.13.3</ecNumber>
    </recommendedName>
</protein>
<keyword evidence="5" id="KW-0418">Kinase</keyword>
<keyword evidence="8" id="KW-0547">Nucleotide-binding</keyword>
<dbReference type="CDD" id="cd00082">
    <property type="entry name" value="HisKA"/>
    <property type="match status" value="1"/>
</dbReference>
<feature type="domain" description="Histidine kinase" evidence="7">
    <location>
        <begin position="148"/>
        <end position="362"/>
    </location>
</feature>
<dbReference type="SUPFAM" id="SSF55785">
    <property type="entry name" value="PYP-like sensor domain (PAS domain)"/>
    <property type="match status" value="1"/>
</dbReference>
<evidence type="ECO:0000256" key="5">
    <source>
        <dbReference type="ARBA" id="ARBA00022777"/>
    </source>
</evidence>
<comment type="caution">
    <text evidence="8">The sequence shown here is derived from an EMBL/GenBank/DDBJ whole genome shotgun (WGS) entry which is preliminary data.</text>
</comment>
<dbReference type="SUPFAM" id="SSF47384">
    <property type="entry name" value="Homodimeric domain of signal transducing histidine kinase"/>
    <property type="match status" value="1"/>
</dbReference>
<dbReference type="InterPro" id="IPR003661">
    <property type="entry name" value="HisK_dim/P_dom"/>
</dbReference>
<dbReference type="EC" id="2.7.13.3" evidence="2"/>
<dbReference type="InterPro" id="IPR036890">
    <property type="entry name" value="HATPase_C_sf"/>
</dbReference>
<dbReference type="Pfam" id="PF00512">
    <property type="entry name" value="HisKA"/>
    <property type="match status" value="1"/>
</dbReference>
<evidence type="ECO:0000256" key="6">
    <source>
        <dbReference type="SAM" id="MobiDB-lite"/>
    </source>
</evidence>
<dbReference type="CDD" id="cd00075">
    <property type="entry name" value="HATPase"/>
    <property type="match status" value="1"/>
</dbReference>
<proteinExistence type="predicted"/>
<dbReference type="SMART" id="SM00387">
    <property type="entry name" value="HATPase_c"/>
    <property type="match status" value="1"/>
</dbReference>
<comment type="catalytic activity">
    <reaction evidence="1">
        <text>ATP + protein L-histidine = ADP + protein N-phospho-L-histidine.</text>
        <dbReference type="EC" id="2.7.13.3"/>
    </reaction>
</comment>
<dbReference type="PROSITE" id="PS50109">
    <property type="entry name" value="HIS_KIN"/>
    <property type="match status" value="1"/>
</dbReference>
<sequence length="369" mass="39488">MTSPLPTGITTAGVDALPVEIAILDAEGTITLVNEAWRRFADENHGTHGRYWMGENYLEICRRAHADPLAAAAVEGIEAALGGDDGPFRLEYPCHSPDEHRWYAMEVSGFDADGSRYAVVAHINITERKLAELRSTARERQLETLLTVLTHDIRNPLNVIEGYADLLATDLDHADEAARIRRAALRIAEITEATLSFSQSGALSTVSPVRIEEVAREAWTRVDDAAASLTVVNPPTIHGDRRLLIQLFERLFQNSVEHGSTGPRTAHGDNTEPGGTNGEAPPDPDAGGDPAITVGSLPDGFYVEDDGPGIPEEIREVAVVADFSTRGTDGLGLAIVQSIVQAHGGTLTITDAVGGGARFEIRGIDVAPV</sequence>
<dbReference type="InterPro" id="IPR050351">
    <property type="entry name" value="BphY/WalK/GraS-like"/>
</dbReference>
<organism evidence="8 9">
    <name type="scientific">Halolamina litorea</name>
    <dbReference type="NCBI Taxonomy" id="1515593"/>
    <lineage>
        <taxon>Archaea</taxon>
        <taxon>Methanobacteriati</taxon>
        <taxon>Methanobacteriota</taxon>
        <taxon>Stenosarchaea group</taxon>
        <taxon>Halobacteria</taxon>
        <taxon>Halobacteriales</taxon>
        <taxon>Haloferacaceae</taxon>
    </lineage>
</organism>
<dbReference type="RefSeq" id="WP_267647340.1">
    <property type="nucleotide sequence ID" value="NZ_JANHGR010000002.1"/>
</dbReference>
<evidence type="ECO:0000313" key="8">
    <source>
        <dbReference type="EMBL" id="MFD1567558.1"/>
    </source>
</evidence>
<dbReference type="SUPFAM" id="SSF55874">
    <property type="entry name" value="ATPase domain of HSP90 chaperone/DNA topoisomerase II/histidine kinase"/>
    <property type="match status" value="1"/>
</dbReference>
<feature type="region of interest" description="Disordered" evidence="6">
    <location>
        <begin position="257"/>
        <end position="292"/>
    </location>
</feature>
<dbReference type="GO" id="GO:0005524">
    <property type="term" value="F:ATP binding"/>
    <property type="evidence" value="ECO:0007669"/>
    <property type="project" value="UniProtKB-KW"/>
</dbReference>
<dbReference type="Gene3D" id="3.30.450.20">
    <property type="entry name" value="PAS domain"/>
    <property type="match status" value="1"/>
</dbReference>
<dbReference type="PRINTS" id="PR00344">
    <property type="entry name" value="BCTRLSENSOR"/>
</dbReference>
<dbReference type="EMBL" id="JBHUCZ010000006">
    <property type="protein sequence ID" value="MFD1567558.1"/>
    <property type="molecule type" value="Genomic_DNA"/>
</dbReference>
<dbReference type="SMART" id="SM00388">
    <property type="entry name" value="HisKA"/>
    <property type="match status" value="1"/>
</dbReference>
<dbReference type="AlphaFoldDB" id="A0ABD6BQZ6"/>
<evidence type="ECO:0000256" key="4">
    <source>
        <dbReference type="ARBA" id="ARBA00022679"/>
    </source>
</evidence>
<evidence type="ECO:0000259" key="7">
    <source>
        <dbReference type="PROSITE" id="PS50109"/>
    </source>
</evidence>
<dbReference type="InterPro" id="IPR005467">
    <property type="entry name" value="His_kinase_dom"/>
</dbReference>
<evidence type="ECO:0000256" key="1">
    <source>
        <dbReference type="ARBA" id="ARBA00000085"/>
    </source>
</evidence>
<dbReference type="PANTHER" id="PTHR42878:SF15">
    <property type="entry name" value="BACTERIOPHYTOCHROME"/>
    <property type="match status" value="1"/>
</dbReference>
<dbReference type="InterPro" id="IPR013656">
    <property type="entry name" value="PAS_4"/>
</dbReference>
<dbReference type="Pfam" id="PF08448">
    <property type="entry name" value="PAS_4"/>
    <property type="match status" value="1"/>
</dbReference>
<dbReference type="Pfam" id="PF02518">
    <property type="entry name" value="HATPase_c"/>
    <property type="match status" value="1"/>
</dbReference>
<keyword evidence="9" id="KW-1185">Reference proteome</keyword>
<dbReference type="InterPro" id="IPR003594">
    <property type="entry name" value="HATPase_dom"/>
</dbReference>
<accession>A0ABD6BQZ6</accession>
<dbReference type="InterPro" id="IPR004358">
    <property type="entry name" value="Sig_transdc_His_kin-like_C"/>
</dbReference>